<dbReference type="Pfam" id="PF07713">
    <property type="entry name" value="DUF1604"/>
    <property type="match status" value="1"/>
</dbReference>
<name>A0ABR3JDY2_9AGAR</name>
<evidence type="ECO:0000313" key="4">
    <source>
        <dbReference type="Proteomes" id="UP001556367"/>
    </source>
</evidence>
<feature type="compositionally biased region" description="Pro residues" evidence="1">
    <location>
        <begin position="619"/>
        <end position="630"/>
    </location>
</feature>
<dbReference type="EMBL" id="JASNQZ010000008">
    <property type="protein sequence ID" value="KAL0953926.1"/>
    <property type="molecule type" value="Genomic_DNA"/>
</dbReference>
<feature type="compositionally biased region" description="Pro residues" evidence="1">
    <location>
        <begin position="446"/>
        <end position="455"/>
    </location>
</feature>
<reference evidence="4" key="1">
    <citation type="submission" date="2024-06" db="EMBL/GenBank/DDBJ databases">
        <title>Multi-omics analyses provide insights into the biosynthesis of the anticancer antibiotic pleurotin in Hohenbuehelia grisea.</title>
        <authorList>
            <person name="Weaver J.A."/>
            <person name="Alberti F."/>
        </authorList>
    </citation>
    <scope>NUCLEOTIDE SEQUENCE [LARGE SCALE GENOMIC DNA]</scope>
    <source>
        <strain evidence="4">T-177</strain>
    </source>
</reference>
<comment type="caution">
    <text evidence="3">The sequence shown here is derived from an EMBL/GenBank/DDBJ whole genome shotgun (WGS) entry which is preliminary data.</text>
</comment>
<feature type="compositionally biased region" description="Low complexity" evidence="1">
    <location>
        <begin position="718"/>
        <end position="727"/>
    </location>
</feature>
<proteinExistence type="predicted"/>
<feature type="compositionally biased region" description="Low complexity" evidence="1">
    <location>
        <begin position="631"/>
        <end position="651"/>
    </location>
</feature>
<feature type="region of interest" description="Disordered" evidence="1">
    <location>
        <begin position="557"/>
        <end position="587"/>
    </location>
</feature>
<feature type="compositionally biased region" description="Basic and acidic residues" evidence="1">
    <location>
        <begin position="763"/>
        <end position="780"/>
    </location>
</feature>
<protein>
    <recommendedName>
        <fullName evidence="2">G-patch domain-containing protein</fullName>
    </recommendedName>
</protein>
<sequence>MTSRLKRKLGDLGVDTSSKRATENFCLIGTPLPPLEKSRDTGEFVPLWKQDVRDEKGRRRLHGAFTGGFSAGYFNTVGSKEGWAPSTFVSSRSDRAKKKAARPEDFMDEEDLQEIRDSQKLVDTTETMDFSGTRAANTDGGPEDDSITGMLKASLLPAPSDSAGARILKKMGWKLGQGIGPRVTWKQRKQQDLEAQHGRGLVPDNVKIPDDDDEAKKHMYPPRDIPVMIVPRKDNHHGLGYKPGMSLNESLSGSQAGSSSGPKLAGGFGLGALNDADEDDLDVYDSGPSATRNRTAYDTIARDEDEHISVGPRSARMTSGSRPTASVQTFQDGQPVLPGFVLSDRPVAEDRWFPLPEPPSGWRPDPRRVWNSDKENIQAQEPPEPSGHGRWKNNVSADTRGSMLGEKPLAKGSRSVFEYMSQKDAERLKNTSAKFQAGSLDSTGPVPSPPPPPPAATSIVIRRIDPHVAQAALRGFQPFTADPAKQARYKLYLQSQTSEDASQSPPVPLPNQKIDEFNKELEDYATAAQIFKPMSGAMASRFTSAAIIDHGPKVHEGLHTPSQEAEEKARKAEEVKRAEEKVSPKVHAAKMGMFGPLTRESTPWQPARLLCKRFGVKDPNPPPDMPPPDSMPASEAAAASAEQAASASGSGIQRELESAGSGPRDLRNIGLGEDESQGRDILTYTKPSMDVFKAIFASDEEDSDDEDADKPDAPLKEAVPPTAVPAADTSVDKLDPPSIDALPRPSEPTSVDLGTFKPMFIPREGKGKKTESGKDRDKEKGGKKRKKEKKTGLVSFAMEEDGGDEASELRAPKERPKKKKRKEKKDDEEEDMWVEKPPPEVVKEMVIDKPALPLADTPDLGERDVNGPPRGRKRAIDFL</sequence>
<accession>A0ABR3JDY2</accession>
<feature type="region of interest" description="Disordered" evidence="1">
    <location>
        <begin position="92"/>
        <end position="122"/>
    </location>
</feature>
<feature type="region of interest" description="Disordered" evidence="1">
    <location>
        <begin position="350"/>
        <end position="457"/>
    </location>
</feature>
<gene>
    <name evidence="3" type="ORF">HGRIS_005091</name>
</gene>
<dbReference type="PANTHER" id="PTHR13384">
    <property type="entry name" value="G PATCH DOMAIN-CONTAINING PROTEIN 1"/>
    <property type="match status" value="1"/>
</dbReference>
<dbReference type="PROSITE" id="PS50174">
    <property type="entry name" value="G_PATCH"/>
    <property type="match status" value="1"/>
</dbReference>
<evidence type="ECO:0000313" key="3">
    <source>
        <dbReference type="EMBL" id="KAL0953926.1"/>
    </source>
</evidence>
<feature type="compositionally biased region" description="Polar residues" evidence="1">
    <location>
        <begin position="316"/>
        <end position="332"/>
    </location>
</feature>
<evidence type="ECO:0000256" key="1">
    <source>
        <dbReference type="SAM" id="MobiDB-lite"/>
    </source>
</evidence>
<feature type="region of interest" description="Disordered" evidence="1">
    <location>
        <begin position="613"/>
        <end position="879"/>
    </location>
</feature>
<evidence type="ECO:0000259" key="2">
    <source>
        <dbReference type="PROSITE" id="PS50174"/>
    </source>
</evidence>
<dbReference type="Pfam" id="PF01585">
    <property type="entry name" value="G-patch"/>
    <property type="match status" value="1"/>
</dbReference>
<keyword evidence="4" id="KW-1185">Reference proteome</keyword>
<feature type="compositionally biased region" description="Acidic residues" evidence="1">
    <location>
        <begin position="698"/>
        <end position="709"/>
    </location>
</feature>
<dbReference type="Proteomes" id="UP001556367">
    <property type="component" value="Unassembled WGS sequence"/>
</dbReference>
<dbReference type="PANTHER" id="PTHR13384:SF19">
    <property type="entry name" value="G PATCH DOMAIN-CONTAINING PROTEIN 1"/>
    <property type="match status" value="1"/>
</dbReference>
<feature type="compositionally biased region" description="Polar residues" evidence="1">
    <location>
        <begin position="430"/>
        <end position="442"/>
    </location>
</feature>
<dbReference type="InterPro" id="IPR011666">
    <property type="entry name" value="DUF1604"/>
</dbReference>
<feature type="compositionally biased region" description="Basic and acidic residues" evidence="1">
    <location>
        <begin position="833"/>
        <end position="847"/>
    </location>
</feature>
<organism evidence="3 4">
    <name type="scientific">Hohenbuehelia grisea</name>
    <dbReference type="NCBI Taxonomy" id="104357"/>
    <lineage>
        <taxon>Eukaryota</taxon>
        <taxon>Fungi</taxon>
        <taxon>Dikarya</taxon>
        <taxon>Basidiomycota</taxon>
        <taxon>Agaricomycotina</taxon>
        <taxon>Agaricomycetes</taxon>
        <taxon>Agaricomycetidae</taxon>
        <taxon>Agaricales</taxon>
        <taxon>Pleurotineae</taxon>
        <taxon>Pleurotaceae</taxon>
        <taxon>Hohenbuehelia</taxon>
    </lineage>
</organism>
<feature type="region of interest" description="Disordered" evidence="1">
    <location>
        <begin position="184"/>
        <end position="223"/>
    </location>
</feature>
<dbReference type="InterPro" id="IPR000467">
    <property type="entry name" value="G_patch_dom"/>
</dbReference>
<feature type="compositionally biased region" description="Basic and acidic residues" evidence="1">
    <location>
        <begin position="364"/>
        <end position="376"/>
    </location>
</feature>
<feature type="compositionally biased region" description="Basic and acidic residues" evidence="1">
    <location>
        <begin position="565"/>
        <end position="583"/>
    </location>
</feature>
<feature type="compositionally biased region" description="Low complexity" evidence="1">
    <location>
        <begin position="250"/>
        <end position="261"/>
    </location>
</feature>
<dbReference type="Pfam" id="PF26093">
    <property type="entry name" value="HTH_TGH"/>
    <property type="match status" value="1"/>
</dbReference>
<feature type="domain" description="G-patch" evidence="2">
    <location>
        <begin position="160"/>
        <end position="180"/>
    </location>
</feature>
<feature type="region of interest" description="Disordered" evidence="1">
    <location>
        <begin position="246"/>
        <end position="338"/>
    </location>
</feature>